<evidence type="ECO:0000313" key="6">
    <source>
        <dbReference type="EMBL" id="SFL02692.1"/>
    </source>
</evidence>
<organism evidence="6 7">
    <name type="scientific">Neomesorhizobium albiziae</name>
    <dbReference type="NCBI Taxonomy" id="335020"/>
    <lineage>
        <taxon>Bacteria</taxon>
        <taxon>Pseudomonadati</taxon>
        <taxon>Pseudomonadota</taxon>
        <taxon>Alphaproteobacteria</taxon>
        <taxon>Hyphomicrobiales</taxon>
        <taxon>Phyllobacteriaceae</taxon>
        <taxon>Neomesorhizobium</taxon>
    </lineage>
</organism>
<reference evidence="6 7" key="1">
    <citation type="submission" date="2016-10" db="EMBL/GenBank/DDBJ databases">
        <authorList>
            <person name="Varghese N."/>
            <person name="Submissions S."/>
        </authorList>
    </citation>
    <scope>NUCLEOTIDE SEQUENCE [LARGE SCALE GENOMIC DNA]</scope>
    <source>
        <strain evidence="6 7">DSM 21822</strain>
    </source>
</reference>
<evidence type="ECO:0000313" key="7">
    <source>
        <dbReference type="Proteomes" id="UP000323300"/>
    </source>
</evidence>
<dbReference type="PANTHER" id="PTHR36153">
    <property type="entry name" value="INNER MEMBRANE PROTEIN-RELATED"/>
    <property type="match status" value="1"/>
</dbReference>
<evidence type="ECO:0000259" key="5">
    <source>
        <dbReference type="Pfam" id="PF21070"/>
    </source>
</evidence>
<gene>
    <name evidence="6" type="ORF">SAMN04488498_12448</name>
</gene>
<evidence type="ECO:0000259" key="4">
    <source>
        <dbReference type="Pfam" id="PF14331"/>
    </source>
</evidence>
<evidence type="ECO:0000259" key="3">
    <source>
        <dbReference type="Pfam" id="PF06761"/>
    </source>
</evidence>
<feature type="transmembrane region" description="Helical" evidence="1">
    <location>
        <begin position="433"/>
        <end position="453"/>
    </location>
</feature>
<dbReference type="InterPro" id="IPR027417">
    <property type="entry name" value="P-loop_NTPase"/>
</dbReference>
<dbReference type="Pfam" id="PF06761">
    <property type="entry name" value="IcmF-related"/>
    <property type="match status" value="1"/>
</dbReference>
<dbReference type="SUPFAM" id="SSF52540">
    <property type="entry name" value="P-loop containing nucleoside triphosphate hydrolases"/>
    <property type="match status" value="1"/>
</dbReference>
<dbReference type="Pfam" id="PF14331">
    <property type="entry name" value="IcmF-related_N"/>
    <property type="match status" value="1"/>
</dbReference>
<dbReference type="Pfam" id="PF21070">
    <property type="entry name" value="IcmF_helical"/>
    <property type="match status" value="1"/>
</dbReference>
<dbReference type="InterPro" id="IPR053156">
    <property type="entry name" value="T6SS_TssM-like"/>
</dbReference>
<keyword evidence="1" id="KW-0472">Membrane</keyword>
<feature type="domain" description="IcmF-related" evidence="3">
    <location>
        <begin position="492"/>
        <end position="799"/>
    </location>
</feature>
<name>A0A1I4EA99_9HYPH</name>
<dbReference type="InterPro" id="IPR025743">
    <property type="entry name" value="TssM1_N"/>
</dbReference>
<dbReference type="AlphaFoldDB" id="A0A1I4EA99"/>
<evidence type="ECO:0000256" key="1">
    <source>
        <dbReference type="SAM" id="Phobius"/>
    </source>
</evidence>
<dbReference type="InterPro" id="IPR010623">
    <property type="entry name" value="IcmF_C"/>
</dbReference>
<dbReference type="RefSeq" id="WP_149763113.1">
    <property type="nucleotide sequence ID" value="NZ_BSPE01000021.1"/>
</dbReference>
<dbReference type="Pfam" id="PF06744">
    <property type="entry name" value="IcmF_C"/>
    <property type="match status" value="1"/>
</dbReference>
<dbReference type="Gene3D" id="3.40.50.300">
    <property type="entry name" value="P-loop containing nucleotide triphosphate hydrolases"/>
    <property type="match status" value="1"/>
</dbReference>
<dbReference type="CDD" id="cd00882">
    <property type="entry name" value="Ras_like_GTPase"/>
    <property type="match status" value="1"/>
</dbReference>
<dbReference type="NCBIfam" id="TIGR03348">
    <property type="entry name" value="VI_IcmF"/>
    <property type="match status" value="1"/>
</dbReference>
<sequence length="1174" mass="127705">MTLWLLRIFSVFALIGFATAVWFAGPLIGFADTRPLEPAWLRATIIGVTVALVGGWYLFRFWQMNKAQRALEAAIATSTGDRDSDTAVLETRMSEAIATLRRASHKRNFLYELPWYIVIGPPGAGKTTALVNSGLKFPLAGSGQAQPVAGIGGTRYCDWWFTDDAVLIDTAGRYTTQDSDSEADKKSWLAFLSLLKQHRARQPINGVILAISLSDLMTLGGQDLGAHAIEIRNRLEEIHEILKVDFPVYVLFTKADLLLGFMEYFGSFDETRRREVWGATFQTADRHKNMIEAAPAEFDALAKRLSDEISDRLHEEADPVTRVSIFGFPAQFGLLKDGVIEFLGRVFEPTRKRATGLRGFYFSSGTQEGTPIDQVLGALGRSFGSGVGAHLSGTGKSFFLHDLLAKVIFAESGWVSHDRVAERRAAFIRYGSYAAIALAAAVVLGALGLSFTANEALVTSSKQAVQQYRTTAEPLLSSATVADVDLENVIGALEALRNLPAGYENRDLPTPVGETLGFSQRERLVSASETAYRQALERMFRSRLLLQVEQTIEANMSNPIALYEPLKIYLMLGGKAPKSDDELIVAWMKQDWEQNRYPGAQNRAGRSELEKHLRAMLALDDAHDATFELNRPLVESAQRSLGRMTVADRALALVQSDIYSAALDDFSVATRGGPEAPLVFETVDGSDLSTVKVPGIYSHAGFNDFYLARLAKVAQKLVDDQWVIGAGGEQGGFDQELLRLGPELLDRYGKGFAAAWNGVLDRLKFKPLAADKPDYLTLSAAASPTSPIIQLFEAIAQETALTREPQAQGMQDTKDRAKGLARVGIELPTGKSQSRAGAAFAQSAVQNPGGSIEAQFKPFQLLVNGPPGQRPVDALIQNFRDILQSLKLAAAMPAQTDRANANLQLQISSLRANASRLPKALSRMVNGGADDFEADVAETSIAQLDQRLAETVSRPCDDVTANRFPFTSGSSDEVQLVDFAKLFAPSGVIDRFFAQNLLPLVDTGGVNWQWKQDTRLGRELSKSALKQFQQAAEIRDAFFPMGGSVPAVNVTFTPFSLHGDADMALLDVNGQIVQSYQTGNAPGIVTWPGSLEAGSAHLSLTPELPGRESAVKFDGPWALKRLLDSATMTRNGDNLEARFVIGGRDVAYTVQVASGGNPFALPALSGFSCPTSFR</sequence>
<evidence type="ECO:0000259" key="2">
    <source>
        <dbReference type="Pfam" id="PF06744"/>
    </source>
</evidence>
<protein>
    <submittedName>
        <fullName evidence="6">Type VI secretion system protein ImpL</fullName>
    </submittedName>
</protein>
<accession>A0A1I4EA99</accession>
<dbReference type="InterPro" id="IPR048677">
    <property type="entry name" value="TssM1_hel"/>
</dbReference>
<feature type="domain" description="Type VI secretion system component TssM1 N-terminal" evidence="4">
    <location>
        <begin position="182"/>
        <end position="435"/>
    </location>
</feature>
<dbReference type="Proteomes" id="UP000323300">
    <property type="component" value="Unassembled WGS sequence"/>
</dbReference>
<feature type="transmembrane region" description="Helical" evidence="1">
    <location>
        <begin position="39"/>
        <end position="59"/>
    </location>
</feature>
<proteinExistence type="predicted"/>
<dbReference type="InterPro" id="IPR017731">
    <property type="entry name" value="TssM1-like"/>
</dbReference>
<dbReference type="InterPro" id="IPR009612">
    <property type="entry name" value="IcmF-rel"/>
</dbReference>
<keyword evidence="1" id="KW-0812">Transmembrane</keyword>
<feature type="domain" description="Type VI secretion system component TssM1 helical" evidence="5">
    <location>
        <begin position="943"/>
        <end position="1042"/>
    </location>
</feature>
<feature type="domain" description="Type VI secretion system IcmF C-terminal" evidence="2">
    <location>
        <begin position="1052"/>
        <end position="1153"/>
    </location>
</feature>
<keyword evidence="1" id="KW-1133">Transmembrane helix</keyword>
<dbReference type="OrthoDB" id="9758229at2"/>
<dbReference type="EMBL" id="FOSL01000024">
    <property type="protein sequence ID" value="SFL02692.1"/>
    <property type="molecule type" value="Genomic_DNA"/>
</dbReference>
<dbReference type="PANTHER" id="PTHR36153:SF1">
    <property type="entry name" value="TYPE VI SECRETION SYSTEM COMPONENT TSSM1"/>
    <property type="match status" value="1"/>
</dbReference>
<keyword evidence="7" id="KW-1185">Reference proteome</keyword>